<keyword evidence="7" id="KW-1185">Reference proteome</keyword>
<organism evidence="6 7">
    <name type="scientific">Tistlia consotensis USBA 355</name>
    <dbReference type="NCBI Taxonomy" id="560819"/>
    <lineage>
        <taxon>Bacteria</taxon>
        <taxon>Pseudomonadati</taxon>
        <taxon>Pseudomonadota</taxon>
        <taxon>Alphaproteobacteria</taxon>
        <taxon>Rhodospirillales</taxon>
        <taxon>Rhodovibrionaceae</taxon>
        <taxon>Tistlia</taxon>
    </lineage>
</organism>
<dbReference type="InterPro" id="IPR000847">
    <property type="entry name" value="LysR_HTH_N"/>
</dbReference>
<evidence type="ECO:0000256" key="2">
    <source>
        <dbReference type="ARBA" id="ARBA00023015"/>
    </source>
</evidence>
<protein>
    <submittedName>
        <fullName evidence="6">Transcriptional regulator, LysR family</fullName>
    </submittedName>
</protein>
<dbReference type="InterPro" id="IPR036388">
    <property type="entry name" value="WH-like_DNA-bd_sf"/>
</dbReference>
<proteinExistence type="inferred from homology"/>
<feature type="domain" description="HTH lysR-type" evidence="5">
    <location>
        <begin position="16"/>
        <end position="73"/>
    </location>
</feature>
<dbReference type="STRING" id="560819.SAMN05428998_10633"/>
<dbReference type="GO" id="GO:0043565">
    <property type="term" value="F:sequence-specific DNA binding"/>
    <property type="evidence" value="ECO:0007669"/>
    <property type="project" value="TreeGrafter"/>
</dbReference>
<dbReference type="SUPFAM" id="SSF46785">
    <property type="entry name" value="Winged helix' DNA-binding domain"/>
    <property type="match status" value="1"/>
</dbReference>
<sequence length="319" mass="34665">MADRISSTHGDLDPALDWDDLRVFLAVARSRSLRGAARALGVNHATVARRLEGLERALGAALFERRPEGLVPTRSGEALLEPAERVEQQLVAAQRRIAGRDAALSGRLRISLPYALMQAFLAEDIAAFARLYPGIDLEIALTDAFSDLARREADVSIRMAFKVTGEVVRRRLLRYGKTTYAAPAFLERFDAAAPGPEACWLGWSAGDDYATWPRDTSFPQLPVRHHLASHALQIAAAAAGLGLTLLPCFLGDRSPGLVRVPGAPVVPDRSLWLLLHDDLRHTARVRAFLDFVGPAILARRALLEGTGAPPTPSRQALAQ</sequence>
<keyword evidence="4" id="KW-0804">Transcription</keyword>
<dbReference type="Gene3D" id="1.10.10.10">
    <property type="entry name" value="Winged helix-like DNA-binding domain superfamily/Winged helix DNA-binding domain"/>
    <property type="match status" value="1"/>
</dbReference>
<evidence type="ECO:0000313" key="6">
    <source>
        <dbReference type="EMBL" id="SMF16223.1"/>
    </source>
</evidence>
<dbReference type="InterPro" id="IPR058163">
    <property type="entry name" value="LysR-type_TF_proteobact-type"/>
</dbReference>
<dbReference type="SUPFAM" id="SSF53850">
    <property type="entry name" value="Periplasmic binding protein-like II"/>
    <property type="match status" value="1"/>
</dbReference>
<dbReference type="AlphaFoldDB" id="A0A1Y6BKM6"/>
<reference evidence="6 7" key="1">
    <citation type="submission" date="2017-04" db="EMBL/GenBank/DDBJ databases">
        <authorList>
            <person name="Afonso C.L."/>
            <person name="Miller P.J."/>
            <person name="Scott M.A."/>
            <person name="Spackman E."/>
            <person name="Goraichik I."/>
            <person name="Dimitrov K.M."/>
            <person name="Suarez D.L."/>
            <person name="Swayne D.E."/>
        </authorList>
    </citation>
    <scope>NUCLEOTIDE SEQUENCE [LARGE SCALE GENOMIC DNA]</scope>
    <source>
        <strain evidence="6 7">USBA 355</strain>
    </source>
</reference>
<name>A0A1Y6BKM6_9PROT</name>
<dbReference type="InterPro" id="IPR005119">
    <property type="entry name" value="LysR_subst-bd"/>
</dbReference>
<dbReference type="EMBL" id="FWZX01000006">
    <property type="protein sequence ID" value="SMF16223.1"/>
    <property type="molecule type" value="Genomic_DNA"/>
</dbReference>
<keyword evidence="3" id="KW-0238">DNA-binding</keyword>
<evidence type="ECO:0000256" key="3">
    <source>
        <dbReference type="ARBA" id="ARBA00023125"/>
    </source>
</evidence>
<gene>
    <name evidence="6" type="ORF">SAMN05428998_10633</name>
</gene>
<dbReference type="PANTHER" id="PTHR30537">
    <property type="entry name" value="HTH-TYPE TRANSCRIPTIONAL REGULATOR"/>
    <property type="match status" value="1"/>
</dbReference>
<dbReference type="PROSITE" id="PS50931">
    <property type="entry name" value="HTH_LYSR"/>
    <property type="match status" value="1"/>
</dbReference>
<dbReference type="Pfam" id="PF03466">
    <property type="entry name" value="LysR_substrate"/>
    <property type="match status" value="1"/>
</dbReference>
<evidence type="ECO:0000259" key="5">
    <source>
        <dbReference type="PROSITE" id="PS50931"/>
    </source>
</evidence>
<dbReference type="RefSeq" id="WP_159460172.1">
    <property type="nucleotide sequence ID" value="NZ_FWZX01000006.1"/>
</dbReference>
<dbReference type="GO" id="GO:0006351">
    <property type="term" value="P:DNA-templated transcription"/>
    <property type="evidence" value="ECO:0007669"/>
    <property type="project" value="TreeGrafter"/>
</dbReference>
<dbReference type="Pfam" id="PF00126">
    <property type="entry name" value="HTH_1"/>
    <property type="match status" value="1"/>
</dbReference>
<dbReference type="GO" id="GO:0003700">
    <property type="term" value="F:DNA-binding transcription factor activity"/>
    <property type="evidence" value="ECO:0007669"/>
    <property type="project" value="InterPro"/>
</dbReference>
<comment type="similarity">
    <text evidence="1">Belongs to the LysR transcriptional regulatory family.</text>
</comment>
<dbReference type="PANTHER" id="PTHR30537:SF3">
    <property type="entry name" value="TRANSCRIPTIONAL REGULATORY PROTEIN"/>
    <property type="match status" value="1"/>
</dbReference>
<dbReference type="Proteomes" id="UP000192917">
    <property type="component" value="Unassembled WGS sequence"/>
</dbReference>
<evidence type="ECO:0000256" key="1">
    <source>
        <dbReference type="ARBA" id="ARBA00009437"/>
    </source>
</evidence>
<evidence type="ECO:0000313" key="7">
    <source>
        <dbReference type="Proteomes" id="UP000192917"/>
    </source>
</evidence>
<accession>A0A1Y6BKM6</accession>
<dbReference type="InterPro" id="IPR036390">
    <property type="entry name" value="WH_DNA-bd_sf"/>
</dbReference>
<keyword evidence="2" id="KW-0805">Transcription regulation</keyword>
<evidence type="ECO:0000256" key="4">
    <source>
        <dbReference type="ARBA" id="ARBA00023163"/>
    </source>
</evidence>
<dbReference type="Gene3D" id="3.40.190.290">
    <property type="match status" value="1"/>
</dbReference>